<dbReference type="Pfam" id="PF14911">
    <property type="entry name" value="MMS22L_C"/>
    <property type="match status" value="1"/>
</dbReference>
<feature type="transmembrane region" description="Helical" evidence="15">
    <location>
        <begin position="87"/>
        <end position="105"/>
    </location>
</feature>
<evidence type="ECO:0000256" key="3">
    <source>
        <dbReference type="ARBA" id="ARBA00004286"/>
    </source>
</evidence>
<dbReference type="InterPro" id="IPR029425">
    <property type="entry name" value="MMS22L_N"/>
</dbReference>
<feature type="transmembrane region" description="Helical" evidence="15">
    <location>
        <begin position="60"/>
        <end position="80"/>
    </location>
</feature>
<feature type="non-terminal residue" evidence="17">
    <location>
        <position position="1"/>
    </location>
</feature>
<keyword evidence="8" id="KW-0227">DNA damage</keyword>
<gene>
    <name evidence="17" type="primary">Tret1_5</name>
    <name evidence="17" type="ORF">G6Z78_0012968</name>
</gene>
<evidence type="ECO:0000313" key="18">
    <source>
        <dbReference type="Proteomes" id="UP000668214"/>
    </source>
</evidence>
<evidence type="ECO:0000256" key="12">
    <source>
        <dbReference type="ARBA" id="ARBA00023204"/>
    </source>
</evidence>
<evidence type="ECO:0000259" key="16">
    <source>
        <dbReference type="PROSITE" id="PS50850"/>
    </source>
</evidence>
<feature type="transmembrane region" description="Helical" evidence="15">
    <location>
        <begin position="317"/>
        <end position="337"/>
    </location>
</feature>
<feature type="transmembrane region" description="Helical" evidence="15">
    <location>
        <begin position="171"/>
        <end position="189"/>
    </location>
</feature>
<evidence type="ECO:0000256" key="6">
    <source>
        <dbReference type="ARBA" id="ARBA00022454"/>
    </source>
</evidence>
<keyword evidence="13" id="KW-0539">Nucleus</keyword>
<dbReference type="InterPro" id="IPR005829">
    <property type="entry name" value="Sugar_transporter_CS"/>
</dbReference>
<evidence type="ECO:0000256" key="11">
    <source>
        <dbReference type="ARBA" id="ARBA00023136"/>
    </source>
</evidence>
<dbReference type="GO" id="GO:0031297">
    <property type="term" value="P:replication fork processing"/>
    <property type="evidence" value="ECO:0007669"/>
    <property type="project" value="InterPro"/>
</dbReference>
<dbReference type="PANTHER" id="PTHR28547:SF1">
    <property type="entry name" value="PROTEIN MMS22-LIKE"/>
    <property type="match status" value="1"/>
</dbReference>
<evidence type="ECO:0000256" key="8">
    <source>
        <dbReference type="ARBA" id="ARBA00022763"/>
    </source>
</evidence>
<evidence type="ECO:0000256" key="15">
    <source>
        <dbReference type="SAM" id="Phobius"/>
    </source>
</evidence>
<feature type="transmembrane region" description="Helical" evidence="15">
    <location>
        <begin position="343"/>
        <end position="367"/>
    </location>
</feature>
<feature type="domain" description="Major facilitator superfamily (MFS) profile" evidence="16">
    <location>
        <begin position="22"/>
        <end position="435"/>
    </location>
</feature>
<dbReference type="GO" id="GO:0000724">
    <property type="term" value="P:double-strand break repair via homologous recombination"/>
    <property type="evidence" value="ECO:0007669"/>
    <property type="project" value="InterPro"/>
</dbReference>
<keyword evidence="6" id="KW-0158">Chromosome</keyword>
<dbReference type="GO" id="GO:0022857">
    <property type="term" value="F:transmembrane transporter activity"/>
    <property type="evidence" value="ECO:0007669"/>
    <property type="project" value="InterPro"/>
</dbReference>
<evidence type="ECO:0000256" key="4">
    <source>
        <dbReference type="ARBA" id="ARBA00006585"/>
    </source>
</evidence>
<dbReference type="FunFam" id="1.20.1250.20:FF:000249">
    <property type="entry name" value="facilitated trehalose transporter Tret1"/>
    <property type="match status" value="1"/>
</dbReference>
<keyword evidence="10 15" id="KW-1133">Transmembrane helix</keyword>
<keyword evidence="11 15" id="KW-0472">Membrane</keyword>
<name>A0A836EIB2_9HYME</name>
<evidence type="ECO:0000256" key="2">
    <source>
        <dbReference type="ARBA" id="ARBA00004141"/>
    </source>
</evidence>
<organism evidence="17 18">
    <name type="scientific">Pseudoatta argentina</name>
    <dbReference type="NCBI Taxonomy" id="621737"/>
    <lineage>
        <taxon>Eukaryota</taxon>
        <taxon>Metazoa</taxon>
        <taxon>Ecdysozoa</taxon>
        <taxon>Arthropoda</taxon>
        <taxon>Hexapoda</taxon>
        <taxon>Insecta</taxon>
        <taxon>Pterygota</taxon>
        <taxon>Neoptera</taxon>
        <taxon>Endopterygota</taxon>
        <taxon>Hymenoptera</taxon>
        <taxon>Apocrita</taxon>
        <taxon>Aculeata</taxon>
        <taxon>Formicoidea</taxon>
        <taxon>Formicidae</taxon>
        <taxon>Myrmicinae</taxon>
        <taxon>Pseudoatta</taxon>
    </lineage>
</organism>
<evidence type="ECO:0000256" key="9">
    <source>
        <dbReference type="ARBA" id="ARBA00022853"/>
    </source>
</evidence>
<evidence type="ECO:0000313" key="17">
    <source>
        <dbReference type="EMBL" id="KAG5305862.1"/>
    </source>
</evidence>
<evidence type="ECO:0000256" key="10">
    <source>
        <dbReference type="ARBA" id="ARBA00022989"/>
    </source>
</evidence>
<dbReference type="Pfam" id="PF14910">
    <property type="entry name" value="MMS22L_N"/>
    <property type="match status" value="1"/>
</dbReference>
<keyword evidence="18" id="KW-1185">Reference proteome</keyword>
<dbReference type="PANTHER" id="PTHR28547">
    <property type="entry name" value="PROTEIN MMS22-LIKE"/>
    <property type="match status" value="1"/>
</dbReference>
<proteinExistence type="inferred from homology"/>
<evidence type="ECO:0000256" key="14">
    <source>
        <dbReference type="ARBA" id="ARBA00033326"/>
    </source>
</evidence>
<evidence type="ECO:0000256" key="1">
    <source>
        <dbReference type="ARBA" id="ARBA00004123"/>
    </source>
</evidence>
<sequence>MVTRMKFWWKILHSGDKNGIFAGLIAHSGQISVGLSQGYSAILIPKLLETNFVDQSQASWIASLGVISNPLGAFVAGICAECFGRKSAIALAAVPHTISWLLLALSKNVSMLYVGRFISGIATGMSNVYYLYVSEATPNQRAWLASCGPVLVSLGILIVYTLGTITTYQKAAIISIGPAILSLALIWIIPETPAWLASRGRTNEAKEALLWLRGPGLNVDREYQELCETNAKREEKKESLLRALHKPNVWKPFMILFIFFVLQQLSGIYIILFYTVNVLKDIGIDMNEYAASVGMGVIRLFASILGAGLANNFGRKILTFFSSFGMAIAAMGVALCFRFELPSWMPLLCIGTHVGTSMIGFLTLPWVMTSELYPLRFRGSLGGFTTSIMQILSFATIKTYPDFKAIVGLEFTMWIFGVVGVLGAIFALTILPETRGRSLDDIEMKFSSRSNDDSSIYAGKIFSNAWSQPKNITLQRFTSISEEKQSNIAANAYVYDNLCLELSPEKLEKDIEVSEKKLTRMDLDATFDCSGKVNVNDWQLSRTGLFYRREVDNTLFSQTDYSFSHVEINLFGCVMNGAIAIMDLKHLINCMEMQLKILNRHERPVTISGSCNNDNVNYFSLRRMICEFIVYFRIYMNSIKWDLNALETVMPEIDKHVDSLFDCLKHFLSTLHSIPDSTLHYAASNIGNKCNQPEFHLYHMHIELRWFFVTLMHSRTTWFQYHTQLEEFETTAEMVINDLLYSTLKIFERLALNWTIDLTQKTPYCCTCTRELWLMFQILVDSLGERKKTKMFWDVVNSCIDRVLTKNQPQVIFWHRSVDSSLPDCKNPELFCIWIIYHLSLLYGYSNDGVYLQSNSSRIKSNCEQVEKVLKAYVCKGGKDGERDELDVELKIIIPLLLDLIINWWQPRVPIISFLWDCFHKRLDQPFLLQTSGPWALSLEKYFEYFFFRKTATDILKQINDRIYGKFEHSKESSYGIFLHLIGTFLKKYGTSDLKYWNQIKGRVYTKFSKNKVAEFSESGLYNFISLFITLAITADTNVCITMLDLLPSTHELNNDYNKKCNLIWKGKLACLLLFNERKLSLGSIAGHFTETINLISCRKDETSRSMMINFVDVLNTILAGNEKMDLGEFNFIGGWIDRYLLECQKNRIGSLLEMIANVFEKCIILQVSCNNSDGARKMLDALWCFVASRVRQLVFDPVLTGDNYKIISKLAVIFTLEAVREPATAKKYKHSAVSLFQHFAASIFVKDIRITLYYLTSILENEEAVQNLKKEIPNFDTILIQVCTNLLCLIRCKAIRRELIKYMFQAWIKCSIVGYNINKEDIRILQNYIINLNEIKETFVSDYDAYEFKNNDEPILTFIISFMKKLNTLKSEQEKHQYNAKCKTYFKNLEKWIMIPITEETKDSELTFWIYRCLGTLILCISPMLYTKNQPNDMLRTLINKIILVPENSTQSYIKQLGKKIFSMIMLGLEKLNVKSDILLQAMIRDIFDQYLPILIVEVNSGCSFKVSDTLLKCFKDVKNEFLRMIFEMLMSNFYNISSDNALHKHSNLITWLIKTLLKEGRKYPKYITEHIIQICSPSIFGCYMKVHDHHPHKLHTIDFINDIIKNPYYEEDKFIREKFQTAISAAVQKYLMTNTQFIFEFIRSILSIKKIIIINIFPQIEAIILYAEQYNRPNAASLR</sequence>
<comment type="caution">
    <text evidence="17">The sequence shown here is derived from an EMBL/GenBank/DDBJ whole genome shotgun (WGS) entry which is preliminary data.</text>
</comment>
<feature type="non-terminal residue" evidence="17">
    <location>
        <position position="1681"/>
    </location>
</feature>
<feature type="transmembrane region" description="Helical" evidence="15">
    <location>
        <begin position="253"/>
        <end position="277"/>
    </location>
</feature>
<accession>A0A836EIB2</accession>
<dbReference type="SUPFAM" id="SSF103473">
    <property type="entry name" value="MFS general substrate transporter"/>
    <property type="match status" value="1"/>
</dbReference>
<dbReference type="GO" id="GO:0016020">
    <property type="term" value="C:membrane"/>
    <property type="evidence" value="ECO:0007669"/>
    <property type="project" value="UniProtKB-SubCell"/>
</dbReference>
<feature type="transmembrane region" description="Helical" evidence="15">
    <location>
        <begin position="20"/>
        <end position="40"/>
    </location>
</feature>
<comment type="similarity">
    <text evidence="4">Belongs to the MMS22 family. MMS22L subfamily.</text>
</comment>
<feature type="transmembrane region" description="Helical" evidence="15">
    <location>
        <begin position="411"/>
        <end position="431"/>
    </location>
</feature>
<dbReference type="EMBL" id="JAANIA010002986">
    <property type="protein sequence ID" value="KAG5305862.1"/>
    <property type="molecule type" value="Genomic_DNA"/>
</dbReference>
<dbReference type="PROSITE" id="PS00216">
    <property type="entry name" value="SUGAR_TRANSPORT_1"/>
    <property type="match status" value="1"/>
</dbReference>
<evidence type="ECO:0000256" key="7">
    <source>
        <dbReference type="ARBA" id="ARBA00022692"/>
    </source>
</evidence>
<dbReference type="InterPro" id="IPR005828">
    <property type="entry name" value="MFS_sugar_transport-like"/>
</dbReference>
<reference evidence="17" key="1">
    <citation type="submission" date="2020-02" db="EMBL/GenBank/DDBJ databases">
        <title>Relaxed selection underlies rapid genomic changes in the transitions from sociality to social parasitism in ants.</title>
        <authorList>
            <person name="Bi X."/>
        </authorList>
    </citation>
    <scope>NUCLEOTIDE SEQUENCE</scope>
    <source>
        <strain evidence="17">BGI-DK2014c</strain>
        <tissue evidence="17">Whole body</tissue>
    </source>
</reference>
<keyword evidence="7 15" id="KW-0812">Transmembrane</keyword>
<dbReference type="InterPro" id="IPR036259">
    <property type="entry name" value="MFS_trans_sf"/>
</dbReference>
<dbReference type="Pfam" id="PF00083">
    <property type="entry name" value="Sugar_tr"/>
    <property type="match status" value="1"/>
</dbReference>
<comment type="subcellular location">
    <subcellularLocation>
        <location evidence="3">Chromosome</location>
    </subcellularLocation>
    <subcellularLocation>
        <location evidence="2">Membrane</location>
        <topology evidence="2">Multi-pass membrane protein</topology>
    </subcellularLocation>
    <subcellularLocation>
        <location evidence="1">Nucleus</location>
    </subcellularLocation>
</comment>
<evidence type="ECO:0000256" key="13">
    <source>
        <dbReference type="ARBA" id="ARBA00023242"/>
    </source>
</evidence>
<feature type="transmembrane region" description="Helical" evidence="15">
    <location>
        <begin position="289"/>
        <end position="310"/>
    </location>
</feature>
<dbReference type="InterPro" id="IPR042320">
    <property type="entry name" value="MMS22-like"/>
</dbReference>
<feature type="transmembrane region" description="Helical" evidence="15">
    <location>
        <begin position="111"/>
        <end position="131"/>
    </location>
</feature>
<keyword evidence="12" id="KW-0234">DNA repair</keyword>
<keyword evidence="9" id="KW-0156">Chromatin regulator</keyword>
<protein>
    <recommendedName>
        <fullName evidence="5">Protein MMS22-like</fullName>
    </recommendedName>
    <alternativeName>
        <fullName evidence="14">Methyl methanesulfonate-sensitivity protein 22-like</fullName>
    </alternativeName>
</protein>
<dbReference type="PROSITE" id="PS50850">
    <property type="entry name" value="MFS"/>
    <property type="match status" value="1"/>
</dbReference>
<dbReference type="Proteomes" id="UP000668214">
    <property type="component" value="Unassembled WGS sequence"/>
</dbReference>
<feature type="transmembrane region" description="Helical" evidence="15">
    <location>
        <begin position="143"/>
        <end position="165"/>
    </location>
</feature>
<dbReference type="InterPro" id="IPR020846">
    <property type="entry name" value="MFS_dom"/>
</dbReference>
<dbReference type="GO" id="GO:0006325">
    <property type="term" value="P:chromatin organization"/>
    <property type="evidence" value="ECO:0007669"/>
    <property type="project" value="UniProtKB-KW"/>
</dbReference>
<dbReference type="InterPro" id="IPR029424">
    <property type="entry name" value="MMS22L_C"/>
</dbReference>
<dbReference type="GO" id="GO:0043596">
    <property type="term" value="C:nuclear replication fork"/>
    <property type="evidence" value="ECO:0007669"/>
    <property type="project" value="TreeGrafter"/>
</dbReference>
<evidence type="ECO:0000256" key="5">
    <source>
        <dbReference type="ARBA" id="ARBA00021061"/>
    </source>
</evidence>
<dbReference type="Gene3D" id="1.20.1250.20">
    <property type="entry name" value="MFS general substrate transporter like domains"/>
    <property type="match status" value="1"/>
</dbReference>